<evidence type="ECO:0000256" key="1">
    <source>
        <dbReference type="SAM" id="MobiDB-lite"/>
    </source>
</evidence>
<evidence type="ECO:0000313" key="4">
    <source>
        <dbReference type="EMBL" id="NAZ17934.1"/>
    </source>
</evidence>
<comment type="caution">
    <text evidence="4">The sequence shown here is derived from an EMBL/GenBank/DDBJ whole genome shotgun (WGS) entry which is preliminary data.</text>
</comment>
<feature type="transmembrane region" description="Helical" evidence="2">
    <location>
        <begin position="195"/>
        <end position="220"/>
    </location>
</feature>
<dbReference type="AlphaFoldDB" id="A0A6L9G9X0"/>
<protein>
    <recommendedName>
        <fullName evidence="3">Zona occludens toxin N-terminal domain-containing protein</fullName>
    </recommendedName>
</protein>
<feature type="compositionally biased region" description="Pro residues" evidence="1">
    <location>
        <begin position="267"/>
        <end position="280"/>
    </location>
</feature>
<feature type="domain" description="Zona occludens toxin N-terminal" evidence="3">
    <location>
        <begin position="2"/>
        <end position="176"/>
    </location>
</feature>
<keyword evidence="2" id="KW-1133">Transmembrane helix</keyword>
<dbReference type="InterPro" id="IPR027417">
    <property type="entry name" value="P-loop_NTPase"/>
</dbReference>
<evidence type="ECO:0000313" key="5">
    <source>
        <dbReference type="Proteomes" id="UP000477543"/>
    </source>
</evidence>
<dbReference type="Proteomes" id="UP000477543">
    <property type="component" value="Unassembled WGS sequence"/>
</dbReference>
<feature type="region of interest" description="Disordered" evidence="1">
    <location>
        <begin position="244"/>
        <end position="280"/>
    </location>
</feature>
<gene>
    <name evidence="4" type="ORF">GT020_18035</name>
</gene>
<proteinExistence type="predicted"/>
<keyword evidence="2" id="KW-0472">Membrane</keyword>
<sequence>MVEYVIIPALTKGRHVVTNIPLEEELLVQVYGGKITQLPLDALDHPDLADLLPNGCVAVLDEVWRRWPSGQKANQASHADLRILKEHRHRVDADGNAMQVVLVTQDPSDLASWVRKLIAHSFMMKKLDTIGAAKRFSIQVFEGCHTGTPPKRFQVREAVGTYRPEIYRFYRSATQSQSSDLSVGDERAMDKRANVWTSGGMITILAFVPLALIGGLWLGYDYVSSKLQPADEVVQVQQPKRIEAPPLAPIPGTVSAPGAAHLEQKPVPVPPPAPSAEPLPSPTWRIVGYIKRKDADAPETAQAWASERGYNVPPEETHGDSRRWKEDQAILRGMAGMRTVSLSACKRFPNSVEYYCDLDGERVTPWTGQQGLSGSCTD</sequence>
<dbReference type="InterPro" id="IPR008900">
    <property type="entry name" value="Zot_N"/>
</dbReference>
<evidence type="ECO:0000256" key="2">
    <source>
        <dbReference type="SAM" id="Phobius"/>
    </source>
</evidence>
<evidence type="ECO:0000259" key="3">
    <source>
        <dbReference type="Pfam" id="PF05707"/>
    </source>
</evidence>
<dbReference type="EMBL" id="WYDN01000040">
    <property type="protein sequence ID" value="NAZ17934.1"/>
    <property type="molecule type" value="Genomic_DNA"/>
</dbReference>
<dbReference type="Gene3D" id="3.40.50.300">
    <property type="entry name" value="P-loop containing nucleotide triphosphate hydrolases"/>
    <property type="match status" value="1"/>
</dbReference>
<reference evidence="4 5" key="1">
    <citation type="submission" date="2020-01" db="EMBL/GenBank/DDBJ databases">
        <title>Glutamicibacter soli M275.</title>
        <authorList>
            <person name="Meng X."/>
        </authorList>
    </citation>
    <scope>NUCLEOTIDE SEQUENCE [LARGE SCALE GENOMIC DNA]</scope>
    <source>
        <strain evidence="4 5">M275</strain>
    </source>
</reference>
<organism evidence="4 5">
    <name type="scientific">Glutamicibacter soli</name>
    <dbReference type="NCBI Taxonomy" id="453836"/>
    <lineage>
        <taxon>Bacteria</taxon>
        <taxon>Bacillati</taxon>
        <taxon>Actinomycetota</taxon>
        <taxon>Actinomycetes</taxon>
        <taxon>Micrococcales</taxon>
        <taxon>Micrococcaceae</taxon>
        <taxon>Glutamicibacter</taxon>
    </lineage>
</organism>
<keyword evidence="2" id="KW-0812">Transmembrane</keyword>
<accession>A0A6L9G9X0</accession>
<name>A0A6L9G9X0_9MICC</name>
<dbReference type="Pfam" id="PF05707">
    <property type="entry name" value="Zot"/>
    <property type="match status" value="1"/>
</dbReference>